<evidence type="ECO:0000256" key="1">
    <source>
        <dbReference type="SAM" id="MobiDB-lite"/>
    </source>
</evidence>
<gene>
    <name evidence="2" type="ORF">ABT322_21035</name>
</gene>
<sequence>MHATHARLPSTYSASTSLPASGFPADAEAPPAPADGTSAPPLSPPQPASPHTATDATAPSSTRFALIGSPASSPHPTATATGSPKVGGNR</sequence>
<feature type="compositionally biased region" description="Polar residues" evidence="1">
    <location>
        <begin position="10"/>
        <end position="19"/>
    </location>
</feature>
<dbReference type="Proteomes" id="UP001490330">
    <property type="component" value="Unassembled WGS sequence"/>
</dbReference>
<comment type="caution">
    <text evidence="2">The sequence shown here is derived from an EMBL/GenBank/DDBJ whole genome shotgun (WGS) entry which is preliminary data.</text>
</comment>
<feature type="compositionally biased region" description="Low complexity" evidence="1">
    <location>
        <begin position="24"/>
        <end position="40"/>
    </location>
</feature>
<evidence type="ECO:0000313" key="2">
    <source>
        <dbReference type="EMBL" id="MER6906209.1"/>
    </source>
</evidence>
<protein>
    <submittedName>
        <fullName evidence="2">Uncharacterized protein</fullName>
    </submittedName>
</protein>
<reference evidence="2 3" key="1">
    <citation type="submission" date="2024-06" db="EMBL/GenBank/DDBJ databases">
        <title>The Natural Products Discovery Center: Release of the First 8490 Sequenced Strains for Exploring Actinobacteria Biosynthetic Diversity.</title>
        <authorList>
            <person name="Kalkreuter E."/>
            <person name="Kautsar S.A."/>
            <person name="Yang D."/>
            <person name="Bader C.D."/>
            <person name="Teijaro C.N."/>
            <person name="Fluegel L."/>
            <person name="Davis C.M."/>
            <person name="Simpson J.R."/>
            <person name="Lauterbach L."/>
            <person name="Steele A.D."/>
            <person name="Gui C."/>
            <person name="Meng S."/>
            <person name="Li G."/>
            <person name="Viehrig K."/>
            <person name="Ye F."/>
            <person name="Su P."/>
            <person name="Kiefer A.F."/>
            <person name="Nichols A."/>
            <person name="Cepeda A.J."/>
            <person name="Yan W."/>
            <person name="Fan B."/>
            <person name="Jiang Y."/>
            <person name="Adhikari A."/>
            <person name="Zheng C.-J."/>
            <person name="Schuster L."/>
            <person name="Cowan T.M."/>
            <person name="Smanski M.J."/>
            <person name="Chevrette M.G."/>
            <person name="De Carvalho L.P.S."/>
            <person name="Shen B."/>
        </authorList>
    </citation>
    <scope>NUCLEOTIDE SEQUENCE [LARGE SCALE GENOMIC DNA]</scope>
    <source>
        <strain evidence="2 3">NPDC000632</strain>
    </source>
</reference>
<proteinExistence type="predicted"/>
<accession>A0ABV1VJI3</accession>
<evidence type="ECO:0000313" key="3">
    <source>
        <dbReference type="Proteomes" id="UP001490330"/>
    </source>
</evidence>
<dbReference type="RefSeq" id="WP_350721584.1">
    <property type="nucleotide sequence ID" value="NZ_JBEPCO010000028.1"/>
</dbReference>
<feature type="compositionally biased region" description="Polar residues" evidence="1">
    <location>
        <begin position="51"/>
        <end position="63"/>
    </location>
</feature>
<dbReference type="EMBL" id="JBEPCV010000020">
    <property type="protein sequence ID" value="MER6906209.1"/>
    <property type="molecule type" value="Genomic_DNA"/>
</dbReference>
<name>A0ABV1VJI3_9ACTN</name>
<keyword evidence="3" id="KW-1185">Reference proteome</keyword>
<organism evidence="2 3">
    <name type="scientific">Streptomyces flaveolus</name>
    <dbReference type="NCBI Taxonomy" id="67297"/>
    <lineage>
        <taxon>Bacteria</taxon>
        <taxon>Bacillati</taxon>
        <taxon>Actinomycetota</taxon>
        <taxon>Actinomycetes</taxon>
        <taxon>Kitasatosporales</taxon>
        <taxon>Streptomycetaceae</taxon>
        <taxon>Streptomyces</taxon>
    </lineage>
</organism>
<feature type="compositionally biased region" description="Polar residues" evidence="1">
    <location>
        <begin position="70"/>
        <end position="82"/>
    </location>
</feature>
<feature type="region of interest" description="Disordered" evidence="1">
    <location>
        <begin position="1"/>
        <end position="90"/>
    </location>
</feature>